<evidence type="ECO:0008006" key="4">
    <source>
        <dbReference type="Google" id="ProtNLM"/>
    </source>
</evidence>
<evidence type="ECO:0000313" key="2">
    <source>
        <dbReference type="EMBL" id="SFE70555.1"/>
    </source>
</evidence>
<evidence type="ECO:0000313" key="3">
    <source>
        <dbReference type="Proteomes" id="UP000198716"/>
    </source>
</evidence>
<reference evidence="3" key="1">
    <citation type="submission" date="2016-10" db="EMBL/GenBank/DDBJ databases">
        <authorList>
            <person name="Varghese N."/>
            <person name="Submissions S."/>
        </authorList>
    </citation>
    <scope>NUCLEOTIDE SEQUENCE [LARGE SCALE GENOMIC DNA]</scope>
    <source>
        <strain evidence="3">DSM 45004</strain>
    </source>
</reference>
<dbReference type="EMBL" id="FOMZ01000035">
    <property type="protein sequence ID" value="SFE70555.1"/>
    <property type="molecule type" value="Genomic_DNA"/>
</dbReference>
<accession>A0A1I2CQW7</accession>
<proteinExistence type="predicted"/>
<dbReference type="AlphaFoldDB" id="A0A1I2CQW7"/>
<gene>
    <name evidence="2" type="ORF">SAMN04487819_1352</name>
</gene>
<protein>
    <recommendedName>
        <fullName evidence="4">TrbC/VIRB2 family protein</fullName>
    </recommendedName>
</protein>
<keyword evidence="1" id="KW-0812">Transmembrane</keyword>
<feature type="transmembrane region" description="Helical" evidence="1">
    <location>
        <begin position="52"/>
        <end position="71"/>
    </location>
</feature>
<dbReference type="Proteomes" id="UP000198716">
    <property type="component" value="Unassembled WGS sequence"/>
</dbReference>
<dbReference type="RefSeq" id="WP_092930289.1">
    <property type="nucleotide sequence ID" value="NZ_FOMZ01000035.1"/>
</dbReference>
<name>A0A1I2CQW7_9ACTN</name>
<evidence type="ECO:0000256" key="1">
    <source>
        <dbReference type="SAM" id="Phobius"/>
    </source>
</evidence>
<organism evidence="2 3">
    <name type="scientific">Actinopolyspora alba</name>
    <dbReference type="NCBI Taxonomy" id="673379"/>
    <lineage>
        <taxon>Bacteria</taxon>
        <taxon>Bacillati</taxon>
        <taxon>Actinomycetota</taxon>
        <taxon>Actinomycetes</taxon>
        <taxon>Actinopolysporales</taxon>
        <taxon>Actinopolysporaceae</taxon>
        <taxon>Actinopolyspora</taxon>
        <taxon>Actinopolyspora alba group</taxon>
    </lineage>
</organism>
<keyword evidence="1" id="KW-1133">Transmembrane helix</keyword>
<feature type="transmembrane region" description="Helical" evidence="1">
    <location>
        <begin position="20"/>
        <end position="40"/>
    </location>
</feature>
<keyword evidence="1" id="KW-0472">Membrane</keyword>
<keyword evidence="3" id="KW-1185">Reference proteome</keyword>
<sequence length="86" mass="8878">MRTGTRDVLAQVGTEGAQNWFSGNVIPLLLFILGGVILWKGKGGDNAGAAKTFGPILMASAVLGIALTGQWEAVSRFVAGLFMQGG</sequence>